<protein>
    <submittedName>
        <fullName evidence="2">Class I SAM-dependent methyltransferase</fullName>
    </submittedName>
</protein>
<accession>A0A9J6PBR9</accession>
<reference evidence="2" key="1">
    <citation type="submission" date="2022-06" db="EMBL/GenBank/DDBJ databases">
        <title>Isolation and Genomics of Futiania mangrovii gen. nov., sp. nov., a Rare and Metabolically-versatile member in the Class Alphaproteobacteria.</title>
        <authorList>
            <person name="Liu L."/>
            <person name="Huang W.-C."/>
            <person name="Pan J."/>
            <person name="Li J."/>
            <person name="Huang Y."/>
            <person name="Du H."/>
            <person name="Liu Y."/>
            <person name="Li M."/>
        </authorList>
    </citation>
    <scope>NUCLEOTIDE SEQUENCE</scope>
    <source>
        <strain evidence="2">FT118</strain>
    </source>
</reference>
<name>A0A9J6PBR9_9PROT</name>
<dbReference type="RefSeq" id="WP_269330987.1">
    <property type="nucleotide sequence ID" value="NZ_JAMZFT010000001.1"/>
</dbReference>
<dbReference type="InterPro" id="IPR052356">
    <property type="entry name" value="Thiol_S-MT"/>
</dbReference>
<dbReference type="CDD" id="cd02440">
    <property type="entry name" value="AdoMet_MTases"/>
    <property type="match status" value="1"/>
</dbReference>
<evidence type="ECO:0000259" key="1">
    <source>
        <dbReference type="Pfam" id="PF08241"/>
    </source>
</evidence>
<keyword evidence="2" id="KW-0808">Transferase</keyword>
<feature type="domain" description="Methyltransferase type 11" evidence="1">
    <location>
        <begin position="39"/>
        <end position="135"/>
    </location>
</feature>
<dbReference type="PANTHER" id="PTHR45036:SF1">
    <property type="entry name" value="METHYLTRANSFERASE LIKE 7A"/>
    <property type="match status" value="1"/>
</dbReference>
<gene>
    <name evidence="2" type="ORF">NJQ99_01240</name>
</gene>
<keyword evidence="2" id="KW-0489">Methyltransferase</keyword>
<dbReference type="GO" id="GO:0032259">
    <property type="term" value="P:methylation"/>
    <property type="evidence" value="ECO:0007669"/>
    <property type="project" value="UniProtKB-KW"/>
</dbReference>
<dbReference type="InterPro" id="IPR013216">
    <property type="entry name" value="Methyltransf_11"/>
</dbReference>
<dbReference type="Gene3D" id="3.40.50.150">
    <property type="entry name" value="Vaccinia Virus protein VP39"/>
    <property type="match status" value="1"/>
</dbReference>
<keyword evidence="3" id="KW-1185">Reference proteome</keyword>
<organism evidence="2 3">
    <name type="scientific">Futiania mangrovi</name>
    <dbReference type="NCBI Taxonomy" id="2959716"/>
    <lineage>
        <taxon>Bacteria</taxon>
        <taxon>Pseudomonadati</taxon>
        <taxon>Pseudomonadota</taxon>
        <taxon>Alphaproteobacteria</taxon>
        <taxon>Futianiales</taxon>
        <taxon>Futianiaceae</taxon>
        <taxon>Futiania</taxon>
    </lineage>
</organism>
<sequence length="205" mass="22745">MKTLYDRHVLPRLIDLACGVSMVTRQREKVVPAAEGTVLEVGIGSGLNLPHYDPARVDRVIGVEPDDHIWKLSRRRRQSLGFPVERVGLPGEAIPLDDASIDTVVVTYSLCTIPDAVAALRQMRRVLKPGGRMLFLEHGEAPDAGVRRWQDRIQPFWGPIAGGCHLGRPIPELIREAGFAIEDLQAAYLPGPRPMTFNYWGSARP</sequence>
<dbReference type="Proteomes" id="UP001055804">
    <property type="component" value="Unassembled WGS sequence"/>
</dbReference>
<proteinExistence type="predicted"/>
<evidence type="ECO:0000313" key="3">
    <source>
        <dbReference type="Proteomes" id="UP001055804"/>
    </source>
</evidence>
<dbReference type="SUPFAM" id="SSF53335">
    <property type="entry name" value="S-adenosyl-L-methionine-dependent methyltransferases"/>
    <property type="match status" value="1"/>
</dbReference>
<dbReference type="EMBL" id="JAMZFT010000001">
    <property type="protein sequence ID" value="MCP1335027.1"/>
    <property type="molecule type" value="Genomic_DNA"/>
</dbReference>
<dbReference type="Pfam" id="PF08241">
    <property type="entry name" value="Methyltransf_11"/>
    <property type="match status" value="1"/>
</dbReference>
<dbReference type="PANTHER" id="PTHR45036">
    <property type="entry name" value="METHYLTRANSFERASE LIKE 7B"/>
    <property type="match status" value="1"/>
</dbReference>
<dbReference type="GO" id="GO:0008757">
    <property type="term" value="F:S-adenosylmethionine-dependent methyltransferase activity"/>
    <property type="evidence" value="ECO:0007669"/>
    <property type="project" value="InterPro"/>
</dbReference>
<dbReference type="AlphaFoldDB" id="A0A9J6PBR9"/>
<dbReference type="InterPro" id="IPR029063">
    <property type="entry name" value="SAM-dependent_MTases_sf"/>
</dbReference>
<comment type="caution">
    <text evidence="2">The sequence shown here is derived from an EMBL/GenBank/DDBJ whole genome shotgun (WGS) entry which is preliminary data.</text>
</comment>
<evidence type="ECO:0000313" key="2">
    <source>
        <dbReference type="EMBL" id="MCP1335027.1"/>
    </source>
</evidence>